<evidence type="ECO:0000259" key="6">
    <source>
        <dbReference type="Pfam" id="PF01957"/>
    </source>
</evidence>
<evidence type="ECO:0000256" key="2">
    <source>
        <dbReference type="ARBA" id="ARBA00022692"/>
    </source>
</evidence>
<comment type="caution">
    <text evidence="8">The sequence shown here is derived from an EMBL/GenBank/DDBJ whole genome shotgun (WGS) entry which is preliminary data.</text>
</comment>
<dbReference type="PANTHER" id="PTHR33507:SF3">
    <property type="entry name" value="INNER MEMBRANE PROTEIN YBBJ"/>
    <property type="match status" value="1"/>
</dbReference>
<dbReference type="Gene3D" id="2.40.50.140">
    <property type="entry name" value="Nucleic acid-binding proteins"/>
    <property type="match status" value="1"/>
</dbReference>
<keyword evidence="3 5" id="KW-1133">Transmembrane helix</keyword>
<evidence type="ECO:0000256" key="1">
    <source>
        <dbReference type="ARBA" id="ARBA00004141"/>
    </source>
</evidence>
<feature type="transmembrane region" description="Helical" evidence="5">
    <location>
        <begin position="90"/>
        <end position="111"/>
    </location>
</feature>
<proteinExistence type="predicted"/>
<dbReference type="Pfam" id="PF24961">
    <property type="entry name" value="NfeD_membrane"/>
    <property type="match status" value="1"/>
</dbReference>
<accession>A0A9X3FNQ8</accession>
<reference evidence="8" key="1">
    <citation type="submission" date="2022-12" db="EMBL/GenBank/DDBJ databases">
        <title>Description and comparative metabolic analysis of Aerococcus sp. nov., isolated from the feces of a pig.</title>
        <authorList>
            <person name="Chang Y.-H."/>
        </authorList>
    </citation>
    <scope>NUCLEOTIDE SEQUENCE</scope>
    <source>
        <strain evidence="8">YH-aer222</strain>
    </source>
</reference>
<dbReference type="Pfam" id="PF01957">
    <property type="entry name" value="NfeD"/>
    <property type="match status" value="1"/>
</dbReference>
<sequence length="200" mass="21712">METFIFALGILALVAGLMTKRYLIGGLSGIVLLLYYFSLIENGNWLLMLLFATGVLLILAEIFLPTFGLLGIVGLALAGGGLMYGTGDLLTGLIDLSVGVIIGLTSFYILLKLGYRLPIVEKMVLNDAINVSGNALQKADLEQYIGQEGQTMTPLRPTGKAIFADNQVMEIVSDYEIINADERIVVTAVKNNQILVRRKQ</sequence>
<keyword evidence="2 5" id="KW-0812">Transmembrane</keyword>
<evidence type="ECO:0000256" key="3">
    <source>
        <dbReference type="ARBA" id="ARBA00022989"/>
    </source>
</evidence>
<dbReference type="InterPro" id="IPR002810">
    <property type="entry name" value="NfeD-like_C"/>
</dbReference>
<evidence type="ECO:0000256" key="4">
    <source>
        <dbReference type="ARBA" id="ARBA00023136"/>
    </source>
</evidence>
<dbReference type="InterPro" id="IPR056739">
    <property type="entry name" value="NfeD_membrane"/>
</dbReference>
<dbReference type="AlphaFoldDB" id="A0A9X3FNQ8"/>
<feature type="domain" description="NfeD-like C-terminal" evidence="6">
    <location>
        <begin position="142"/>
        <end position="198"/>
    </location>
</feature>
<comment type="subcellular location">
    <subcellularLocation>
        <location evidence="1">Membrane</location>
        <topology evidence="1">Multi-pass membrane protein</topology>
    </subcellularLocation>
</comment>
<feature type="domain" description="NfeD integral membrane" evidence="7">
    <location>
        <begin position="3"/>
        <end position="111"/>
    </location>
</feature>
<evidence type="ECO:0000259" key="7">
    <source>
        <dbReference type="Pfam" id="PF24961"/>
    </source>
</evidence>
<evidence type="ECO:0000256" key="5">
    <source>
        <dbReference type="SAM" id="Phobius"/>
    </source>
</evidence>
<dbReference type="RefSeq" id="WP_268751733.1">
    <property type="nucleotide sequence ID" value="NZ_JAPRFQ010000001.1"/>
</dbReference>
<dbReference type="InterPro" id="IPR052165">
    <property type="entry name" value="Membrane_assoc_protease"/>
</dbReference>
<dbReference type="EMBL" id="JAPRFR010000001">
    <property type="protein sequence ID" value="MCZ0725416.1"/>
    <property type="molecule type" value="Genomic_DNA"/>
</dbReference>
<protein>
    <submittedName>
        <fullName evidence="8">Nodulation efficiency protein D</fullName>
    </submittedName>
</protein>
<organism evidence="8 9">
    <name type="scientific">Aerococcus kribbianus</name>
    <dbReference type="NCBI Taxonomy" id="2999064"/>
    <lineage>
        <taxon>Bacteria</taxon>
        <taxon>Bacillati</taxon>
        <taxon>Bacillota</taxon>
        <taxon>Bacilli</taxon>
        <taxon>Lactobacillales</taxon>
        <taxon>Aerococcaceae</taxon>
        <taxon>Aerococcus</taxon>
    </lineage>
</organism>
<gene>
    <name evidence="8" type="ORF">OW157_02400</name>
</gene>
<keyword evidence="4 5" id="KW-0472">Membrane</keyword>
<name>A0A9X3FNQ8_9LACT</name>
<evidence type="ECO:0000313" key="9">
    <source>
        <dbReference type="Proteomes" id="UP001146670"/>
    </source>
</evidence>
<keyword evidence="9" id="KW-1185">Reference proteome</keyword>
<dbReference type="InterPro" id="IPR012340">
    <property type="entry name" value="NA-bd_OB-fold"/>
</dbReference>
<dbReference type="Proteomes" id="UP001146670">
    <property type="component" value="Unassembled WGS sequence"/>
</dbReference>
<dbReference type="PANTHER" id="PTHR33507">
    <property type="entry name" value="INNER MEMBRANE PROTEIN YBBJ"/>
    <property type="match status" value="1"/>
</dbReference>
<dbReference type="GO" id="GO:0005886">
    <property type="term" value="C:plasma membrane"/>
    <property type="evidence" value="ECO:0007669"/>
    <property type="project" value="TreeGrafter"/>
</dbReference>
<evidence type="ECO:0000313" key="8">
    <source>
        <dbReference type="EMBL" id="MCZ0725416.1"/>
    </source>
</evidence>